<dbReference type="PROSITE" id="PS51352">
    <property type="entry name" value="THIOREDOXIN_2"/>
    <property type="match status" value="1"/>
</dbReference>
<dbReference type="GO" id="GO:0030313">
    <property type="term" value="C:cell envelope"/>
    <property type="evidence" value="ECO:0007669"/>
    <property type="project" value="UniProtKB-SubCell"/>
</dbReference>
<sequence>MLTMFGINISFDRLIFFAAFFSATCLLRIVSRKSKHPSVYRYSALLDEAAVCGLLVARLGYVVGHMDAYRTHPYEVLFFWLPGFAPLYGLVGGLAWALLRIWRGRKTHMPSLRVLAAAALPLVIASLYLSVQTSENPTGKDSQIADALNSLPMTGTDGQPLFLKDLKGHSLVVNLWASWCVPCRIELPILQDASQRLQKSGLIVVGLDLYEVRSQALAFAKARGVTYVIASPILSSETTRTQIDRRINFIGSNVIPVSIFIDPSGKVRAVLLGILSPGTIDDWLRRYAI</sequence>
<dbReference type="CDD" id="cd02966">
    <property type="entry name" value="TlpA_like_family"/>
    <property type="match status" value="1"/>
</dbReference>
<reference evidence="7" key="1">
    <citation type="submission" date="2022-08" db="EMBL/GenBank/DDBJ databases">
        <authorList>
            <person name="Kim S.-J."/>
        </authorList>
    </citation>
    <scope>NUCLEOTIDE SEQUENCE</scope>
    <source>
        <strain evidence="7">KJ</strain>
    </source>
</reference>
<protein>
    <submittedName>
        <fullName evidence="7">TlpA family protein disulfide reductase</fullName>
    </submittedName>
</protein>
<evidence type="ECO:0000256" key="4">
    <source>
        <dbReference type="ARBA" id="ARBA00023284"/>
    </source>
</evidence>
<keyword evidence="4" id="KW-0676">Redox-active center</keyword>
<dbReference type="GO" id="GO:0017004">
    <property type="term" value="P:cytochrome complex assembly"/>
    <property type="evidence" value="ECO:0007669"/>
    <property type="project" value="UniProtKB-KW"/>
</dbReference>
<name>A0AAP5UXB2_9BURK</name>
<comment type="subcellular location">
    <subcellularLocation>
        <location evidence="1">Cell envelope</location>
    </subcellularLocation>
</comment>
<dbReference type="EMBL" id="JANSLM010000008">
    <property type="protein sequence ID" value="MDT8840117.1"/>
    <property type="molecule type" value="Genomic_DNA"/>
</dbReference>
<evidence type="ECO:0000313" key="7">
    <source>
        <dbReference type="EMBL" id="MDT8840117.1"/>
    </source>
</evidence>
<dbReference type="Gene3D" id="3.40.30.10">
    <property type="entry name" value="Glutaredoxin"/>
    <property type="match status" value="1"/>
</dbReference>
<dbReference type="GO" id="GO:0008961">
    <property type="term" value="F:phosphatidylglycerol-prolipoprotein diacylglyceryl transferase activity"/>
    <property type="evidence" value="ECO:0007669"/>
    <property type="project" value="InterPro"/>
</dbReference>
<feature type="transmembrane region" description="Helical" evidence="5">
    <location>
        <begin position="76"/>
        <end position="99"/>
    </location>
</feature>
<dbReference type="InterPro" id="IPR000866">
    <property type="entry name" value="AhpC/TSA"/>
</dbReference>
<feature type="transmembrane region" description="Helical" evidence="5">
    <location>
        <begin position="42"/>
        <end position="64"/>
    </location>
</feature>
<proteinExistence type="predicted"/>
<keyword evidence="5" id="KW-0812">Transmembrane</keyword>
<dbReference type="Pfam" id="PF01790">
    <property type="entry name" value="LGT"/>
    <property type="match status" value="1"/>
</dbReference>
<feature type="domain" description="Thioredoxin" evidence="6">
    <location>
        <begin position="142"/>
        <end position="289"/>
    </location>
</feature>
<keyword evidence="3" id="KW-1015">Disulfide bond</keyword>
<evidence type="ECO:0000256" key="1">
    <source>
        <dbReference type="ARBA" id="ARBA00004196"/>
    </source>
</evidence>
<evidence type="ECO:0000259" key="6">
    <source>
        <dbReference type="PROSITE" id="PS51352"/>
    </source>
</evidence>
<comment type="caution">
    <text evidence="7">The sequence shown here is derived from an EMBL/GenBank/DDBJ whole genome shotgun (WGS) entry which is preliminary data.</text>
</comment>
<keyword evidence="5" id="KW-0472">Membrane</keyword>
<gene>
    <name evidence="7" type="ORF">ParKJ_22080</name>
</gene>
<organism evidence="7 8">
    <name type="scientific">Paraburkholderia fungorum</name>
    <dbReference type="NCBI Taxonomy" id="134537"/>
    <lineage>
        <taxon>Bacteria</taxon>
        <taxon>Pseudomonadati</taxon>
        <taxon>Pseudomonadota</taxon>
        <taxon>Betaproteobacteria</taxon>
        <taxon>Burkholderiales</taxon>
        <taxon>Burkholderiaceae</taxon>
        <taxon>Paraburkholderia</taxon>
    </lineage>
</organism>
<dbReference type="PANTHER" id="PTHR42852">
    <property type="entry name" value="THIOL:DISULFIDE INTERCHANGE PROTEIN DSBE"/>
    <property type="match status" value="1"/>
</dbReference>
<dbReference type="InterPro" id="IPR013766">
    <property type="entry name" value="Thioredoxin_domain"/>
</dbReference>
<evidence type="ECO:0000256" key="3">
    <source>
        <dbReference type="ARBA" id="ARBA00023157"/>
    </source>
</evidence>
<dbReference type="PROSITE" id="PS00194">
    <property type="entry name" value="THIOREDOXIN_1"/>
    <property type="match status" value="1"/>
</dbReference>
<keyword evidence="5" id="KW-1133">Transmembrane helix</keyword>
<dbReference type="GO" id="GO:0042158">
    <property type="term" value="P:lipoprotein biosynthetic process"/>
    <property type="evidence" value="ECO:0007669"/>
    <property type="project" value="InterPro"/>
</dbReference>
<dbReference type="GO" id="GO:0005886">
    <property type="term" value="C:plasma membrane"/>
    <property type="evidence" value="ECO:0007669"/>
    <property type="project" value="InterPro"/>
</dbReference>
<dbReference type="GO" id="GO:0015036">
    <property type="term" value="F:disulfide oxidoreductase activity"/>
    <property type="evidence" value="ECO:0007669"/>
    <property type="project" value="UniProtKB-ARBA"/>
</dbReference>
<dbReference type="InterPro" id="IPR001640">
    <property type="entry name" value="Lgt"/>
</dbReference>
<dbReference type="PANTHER" id="PTHR42852:SF6">
    <property type="entry name" value="THIOL:DISULFIDE INTERCHANGE PROTEIN DSBE"/>
    <property type="match status" value="1"/>
</dbReference>
<dbReference type="InterPro" id="IPR017937">
    <property type="entry name" value="Thioredoxin_CS"/>
</dbReference>
<dbReference type="AlphaFoldDB" id="A0AAP5UXB2"/>
<feature type="transmembrane region" description="Helical" evidence="5">
    <location>
        <begin position="111"/>
        <end position="131"/>
    </location>
</feature>
<evidence type="ECO:0000256" key="5">
    <source>
        <dbReference type="SAM" id="Phobius"/>
    </source>
</evidence>
<feature type="transmembrane region" description="Helical" evidence="5">
    <location>
        <begin position="14"/>
        <end position="30"/>
    </location>
</feature>
<dbReference type="GO" id="GO:0016209">
    <property type="term" value="F:antioxidant activity"/>
    <property type="evidence" value="ECO:0007669"/>
    <property type="project" value="InterPro"/>
</dbReference>
<dbReference type="InterPro" id="IPR036249">
    <property type="entry name" value="Thioredoxin-like_sf"/>
</dbReference>
<dbReference type="RefSeq" id="WP_315697001.1">
    <property type="nucleotide sequence ID" value="NZ_JANSLM010000008.1"/>
</dbReference>
<dbReference type="Proteomes" id="UP001246473">
    <property type="component" value="Unassembled WGS sequence"/>
</dbReference>
<evidence type="ECO:0000313" key="8">
    <source>
        <dbReference type="Proteomes" id="UP001246473"/>
    </source>
</evidence>
<dbReference type="SUPFAM" id="SSF52833">
    <property type="entry name" value="Thioredoxin-like"/>
    <property type="match status" value="1"/>
</dbReference>
<evidence type="ECO:0000256" key="2">
    <source>
        <dbReference type="ARBA" id="ARBA00022748"/>
    </source>
</evidence>
<accession>A0AAP5UXB2</accession>
<dbReference type="InterPro" id="IPR050553">
    <property type="entry name" value="Thioredoxin_ResA/DsbE_sf"/>
</dbReference>
<keyword evidence="2" id="KW-0201">Cytochrome c-type biogenesis</keyword>
<dbReference type="Pfam" id="PF00578">
    <property type="entry name" value="AhpC-TSA"/>
    <property type="match status" value="1"/>
</dbReference>